<dbReference type="Proteomes" id="UP000316196">
    <property type="component" value="Unassembled WGS sequence"/>
</dbReference>
<feature type="transmembrane region" description="Helical" evidence="7">
    <location>
        <begin position="96"/>
        <end position="117"/>
    </location>
</feature>
<dbReference type="OrthoDB" id="4127374at2"/>
<keyword evidence="2" id="KW-1003">Cell membrane</keyword>
<evidence type="ECO:0000256" key="5">
    <source>
        <dbReference type="ARBA" id="ARBA00023136"/>
    </source>
</evidence>
<dbReference type="PANTHER" id="PTHR30213:SF1">
    <property type="entry name" value="INNER MEMBRANE PROTEIN YHJD"/>
    <property type="match status" value="1"/>
</dbReference>
<evidence type="ECO:0000256" key="6">
    <source>
        <dbReference type="SAM" id="MobiDB-lite"/>
    </source>
</evidence>
<dbReference type="GO" id="GO:0005886">
    <property type="term" value="C:plasma membrane"/>
    <property type="evidence" value="ECO:0007669"/>
    <property type="project" value="UniProtKB-SubCell"/>
</dbReference>
<feature type="transmembrane region" description="Helical" evidence="7">
    <location>
        <begin position="260"/>
        <end position="282"/>
    </location>
</feature>
<evidence type="ECO:0000313" key="8">
    <source>
        <dbReference type="EMBL" id="TQL62554.1"/>
    </source>
</evidence>
<keyword evidence="9" id="KW-1185">Reference proteome</keyword>
<feature type="transmembrane region" description="Helical" evidence="7">
    <location>
        <begin position="192"/>
        <end position="214"/>
    </location>
</feature>
<keyword evidence="4 7" id="KW-1133">Transmembrane helix</keyword>
<evidence type="ECO:0000256" key="2">
    <source>
        <dbReference type="ARBA" id="ARBA00022475"/>
    </source>
</evidence>
<organism evidence="8 9">
    <name type="scientific">Propioniferax innocua</name>
    <dbReference type="NCBI Taxonomy" id="1753"/>
    <lineage>
        <taxon>Bacteria</taxon>
        <taxon>Bacillati</taxon>
        <taxon>Actinomycetota</taxon>
        <taxon>Actinomycetes</taxon>
        <taxon>Propionibacteriales</taxon>
        <taxon>Propionibacteriaceae</taxon>
        <taxon>Propioniferax</taxon>
    </lineage>
</organism>
<feature type="region of interest" description="Disordered" evidence="6">
    <location>
        <begin position="305"/>
        <end position="348"/>
    </location>
</feature>
<keyword evidence="5 7" id="KW-0472">Membrane</keyword>
<evidence type="ECO:0000313" key="9">
    <source>
        <dbReference type="Proteomes" id="UP000316196"/>
    </source>
</evidence>
<dbReference type="PANTHER" id="PTHR30213">
    <property type="entry name" value="INNER MEMBRANE PROTEIN YHJD"/>
    <property type="match status" value="1"/>
</dbReference>
<sequence length="348" mass="37975">MKEFIDKVMSKPGVAHVLRANARFNNRLGNQFSAAITYFSVLAMVPILMFAFALTGAFLTLLRPDLLDVVLNTVQQRLQGPGQEVSKVIEEALKNWAGVGFFGLLSFLYSGAGWVGNLKASVRAQLRVDFEDKTPPANFVVEKLKDMGTLVMLLLMIAVTFAISSAATSLTGTIVSLTGLDGVPGIGFLMRFVPPVASIIAGWFLFLFLYSVLSDGKLPWPARMKGALIGSVGLAILQYLTGILMGSFSGNPAAALFGPVIILMLFFNLFARLILFVAAWIATATQPAVARKYLAADELLRQDEETEAVPDHWEEAQKDKVEQEEEQAKAEEQRKEALEKAKNLVGKD</sequence>
<feature type="transmembrane region" description="Helical" evidence="7">
    <location>
        <begin position="153"/>
        <end position="180"/>
    </location>
</feature>
<evidence type="ECO:0000256" key="1">
    <source>
        <dbReference type="ARBA" id="ARBA00004651"/>
    </source>
</evidence>
<comment type="caution">
    <text evidence="8">The sequence shown here is derived from an EMBL/GenBank/DDBJ whole genome shotgun (WGS) entry which is preliminary data.</text>
</comment>
<keyword evidence="3 7" id="KW-0812">Transmembrane</keyword>
<accession>A0A542ZQD2</accession>
<feature type="transmembrane region" description="Helical" evidence="7">
    <location>
        <begin position="36"/>
        <end position="62"/>
    </location>
</feature>
<dbReference type="PIRSF" id="PIRSF035875">
    <property type="entry name" value="RNase_BN"/>
    <property type="match status" value="1"/>
</dbReference>
<dbReference type="RefSeq" id="WP_142092380.1">
    <property type="nucleotide sequence ID" value="NZ_BAAAMD010000001.1"/>
</dbReference>
<dbReference type="Pfam" id="PF03631">
    <property type="entry name" value="Virul_fac_BrkB"/>
    <property type="match status" value="1"/>
</dbReference>
<gene>
    <name evidence="8" type="ORF">FB460_0334</name>
</gene>
<evidence type="ECO:0000256" key="7">
    <source>
        <dbReference type="SAM" id="Phobius"/>
    </source>
</evidence>
<evidence type="ECO:0000256" key="4">
    <source>
        <dbReference type="ARBA" id="ARBA00022989"/>
    </source>
</evidence>
<proteinExistence type="predicted"/>
<reference evidence="8 9" key="1">
    <citation type="submission" date="2019-06" db="EMBL/GenBank/DDBJ databases">
        <title>Sequencing the genomes of 1000 actinobacteria strains.</title>
        <authorList>
            <person name="Klenk H.-P."/>
        </authorList>
    </citation>
    <scope>NUCLEOTIDE SEQUENCE [LARGE SCALE GENOMIC DNA]</scope>
    <source>
        <strain evidence="8 9">DSM 8251</strain>
    </source>
</reference>
<protein>
    <submittedName>
        <fullName evidence="8">Membrane protein</fullName>
    </submittedName>
</protein>
<dbReference type="AlphaFoldDB" id="A0A542ZQD2"/>
<comment type="subcellular location">
    <subcellularLocation>
        <location evidence="1">Cell membrane</location>
        <topology evidence="1">Multi-pass membrane protein</topology>
    </subcellularLocation>
</comment>
<feature type="transmembrane region" description="Helical" evidence="7">
    <location>
        <begin position="226"/>
        <end position="248"/>
    </location>
</feature>
<dbReference type="InterPro" id="IPR017039">
    <property type="entry name" value="Virul_fac_BrkB"/>
</dbReference>
<dbReference type="EMBL" id="VFOR01000001">
    <property type="protein sequence ID" value="TQL62554.1"/>
    <property type="molecule type" value="Genomic_DNA"/>
</dbReference>
<evidence type="ECO:0000256" key="3">
    <source>
        <dbReference type="ARBA" id="ARBA00022692"/>
    </source>
</evidence>
<name>A0A542ZQD2_9ACTN</name>